<accession>W1P084</accession>
<feature type="chain" id="PRO_5004806953" description="Protein kinase domain-containing protein" evidence="15">
    <location>
        <begin position="27"/>
        <end position="666"/>
    </location>
</feature>
<dbReference type="GO" id="GO:0005524">
    <property type="term" value="F:ATP binding"/>
    <property type="evidence" value="ECO:0007669"/>
    <property type="project" value="UniProtKB-UniRule"/>
</dbReference>
<dbReference type="Pfam" id="PF13947">
    <property type="entry name" value="GUB_WAK_bind"/>
    <property type="match status" value="1"/>
</dbReference>
<evidence type="ECO:0000256" key="12">
    <source>
        <dbReference type="PROSITE-ProRule" id="PRU10141"/>
    </source>
</evidence>
<keyword evidence="3" id="KW-0808">Transferase</keyword>
<keyword evidence="6 12" id="KW-0547">Nucleotide-binding</keyword>
<evidence type="ECO:0000256" key="2">
    <source>
        <dbReference type="ARBA" id="ARBA00022527"/>
    </source>
</evidence>
<evidence type="ECO:0000256" key="15">
    <source>
        <dbReference type="SAM" id="SignalP"/>
    </source>
</evidence>
<keyword evidence="4 14" id="KW-0812">Transmembrane</keyword>
<evidence type="ECO:0000313" key="18">
    <source>
        <dbReference type="Proteomes" id="UP000017836"/>
    </source>
</evidence>
<dbReference type="SMART" id="SM00220">
    <property type="entry name" value="S_TKc"/>
    <property type="match status" value="1"/>
</dbReference>
<name>W1P084_AMBTC</name>
<keyword evidence="11" id="KW-0325">Glycoprotein</keyword>
<keyword evidence="9 14" id="KW-1133">Transmembrane helix</keyword>
<dbReference type="FunFam" id="1.10.510.10:FF:000161">
    <property type="entry name" value="Wall-associated receptor kinase-like 20"/>
    <property type="match status" value="1"/>
</dbReference>
<reference evidence="18" key="1">
    <citation type="journal article" date="2013" name="Science">
        <title>The Amborella genome and the evolution of flowering plants.</title>
        <authorList>
            <consortium name="Amborella Genome Project"/>
        </authorList>
    </citation>
    <scope>NUCLEOTIDE SEQUENCE [LARGE SCALE GENOMIC DNA]</scope>
</reference>
<feature type="domain" description="Protein kinase" evidence="16">
    <location>
        <begin position="359"/>
        <end position="634"/>
    </location>
</feature>
<dbReference type="Gramene" id="ERN01343">
    <property type="protein sequence ID" value="ERN01343"/>
    <property type="gene ID" value="AMTR_s00002p00257930"/>
</dbReference>
<evidence type="ECO:0000313" key="17">
    <source>
        <dbReference type="EMBL" id="ERN01343.1"/>
    </source>
</evidence>
<dbReference type="PROSITE" id="PS50011">
    <property type="entry name" value="PROTEIN_KINASE_DOM"/>
    <property type="match status" value="1"/>
</dbReference>
<protein>
    <recommendedName>
        <fullName evidence="16">Protein kinase domain-containing protein</fullName>
    </recommendedName>
</protein>
<keyword evidence="10 14" id="KW-0472">Membrane</keyword>
<evidence type="ECO:0000256" key="13">
    <source>
        <dbReference type="SAM" id="MobiDB-lite"/>
    </source>
</evidence>
<dbReference type="OMA" id="CGDPDYS"/>
<evidence type="ECO:0000256" key="3">
    <source>
        <dbReference type="ARBA" id="ARBA00022679"/>
    </source>
</evidence>
<feature type="binding site" evidence="12">
    <location>
        <position position="387"/>
    </location>
    <ligand>
        <name>ATP</name>
        <dbReference type="ChEBI" id="CHEBI:30616"/>
    </ligand>
</feature>
<dbReference type="InterPro" id="IPR008271">
    <property type="entry name" value="Ser/Thr_kinase_AS"/>
</dbReference>
<dbReference type="PROSITE" id="PS00107">
    <property type="entry name" value="PROTEIN_KINASE_ATP"/>
    <property type="match status" value="1"/>
</dbReference>
<dbReference type="KEGG" id="atr:18429425"/>
<dbReference type="InterPro" id="IPR017441">
    <property type="entry name" value="Protein_kinase_ATP_BS"/>
</dbReference>
<evidence type="ECO:0000256" key="11">
    <source>
        <dbReference type="ARBA" id="ARBA00023180"/>
    </source>
</evidence>
<dbReference type="CDD" id="cd14066">
    <property type="entry name" value="STKc_IRAK"/>
    <property type="match status" value="1"/>
</dbReference>
<dbReference type="Gene3D" id="3.30.200.20">
    <property type="entry name" value="Phosphorylase Kinase, domain 1"/>
    <property type="match status" value="1"/>
</dbReference>
<dbReference type="InterPro" id="IPR025287">
    <property type="entry name" value="WAK_GUB"/>
</dbReference>
<evidence type="ECO:0000256" key="4">
    <source>
        <dbReference type="ARBA" id="ARBA00022692"/>
    </source>
</evidence>
<dbReference type="Gene3D" id="1.10.510.10">
    <property type="entry name" value="Transferase(Phosphotransferase) domain 1"/>
    <property type="match status" value="1"/>
</dbReference>
<keyword evidence="18" id="KW-1185">Reference proteome</keyword>
<dbReference type="Pfam" id="PF07714">
    <property type="entry name" value="PK_Tyr_Ser-Thr"/>
    <property type="match status" value="1"/>
</dbReference>
<proteinExistence type="predicted"/>
<keyword evidence="8 12" id="KW-0067">ATP-binding</keyword>
<evidence type="ECO:0000259" key="16">
    <source>
        <dbReference type="PROSITE" id="PS50011"/>
    </source>
</evidence>
<keyword evidence="2" id="KW-0723">Serine/threonine-protein kinase</keyword>
<evidence type="ECO:0000256" key="1">
    <source>
        <dbReference type="ARBA" id="ARBA00004167"/>
    </source>
</evidence>
<dbReference type="GO" id="GO:0007166">
    <property type="term" value="P:cell surface receptor signaling pathway"/>
    <property type="evidence" value="ECO:0000318"/>
    <property type="project" value="GO_Central"/>
</dbReference>
<evidence type="ECO:0000256" key="14">
    <source>
        <dbReference type="SAM" id="Phobius"/>
    </source>
</evidence>
<keyword evidence="7" id="KW-0418">Kinase</keyword>
<dbReference type="PROSITE" id="PS00108">
    <property type="entry name" value="PROTEIN_KINASE_ST"/>
    <property type="match status" value="1"/>
</dbReference>
<sequence>MAAMNSTCSCLLNSMLLLLFIGVATSQKSCPNCGAMEVPYPLSTGPNCGDPDYKLFCDPSKQQLFFESLNRSSYRVLRIDRTMQRMVVQASPWVPGTCVTRDMVASEGVWLNQSLPFNITTTNTIFLFNCSPRLLISPLNCTPSSLCHRYLASSGRVDPRRALQCSDEAVNVPCCTFVAGGSPSAYKIRLHNGGCRGYRSILNLDPSEPASEWEEGMEIQWASPPEPVCGSQQDCSAASTCSPRYSNNTGTLIKRCICSAGYDWDHALGACAEKKAGSASSSSSAGHRSQIIMLTLFLVIAALGVIAAWVLLSLRRGFCKVRNQARVAKERDDILSASKAGRSAKIFEWKEVKKATGGFSPDRLLGTGGFGKVYKGVLKDGTLVAVKSAKLGNTKGTEHVLNEVGILSQVNHKNLVRLLGCCVQAEQPLMVYEYVPNGTLYDHLQSKDAETFLRWSSRLSIALQTAEALAYLHSSAHTPIYHRDVKSTNILLDEKLNAKVADFGLSRLAEPGLSHVSTCVQGTLGYLDPEYYRNYKLTDKSDVYSFGVVLLELLTSQKAIDFTREQEEVNLALWVAEKAEKGAIMEVVDHRLLGEAATQGLAQSIKMFAALALACVQEKNTKRPNMREAAQELLSVIQIPNGDSPSDASSPFSTSLAPRSSKGDVP</sequence>
<evidence type="ECO:0000256" key="10">
    <source>
        <dbReference type="ARBA" id="ARBA00023136"/>
    </source>
</evidence>
<dbReference type="FunFam" id="3.30.200.20:FF:000162">
    <property type="entry name" value="Adenine nucleotide alpha hydrolase-like domain kinase"/>
    <property type="match status" value="1"/>
</dbReference>
<dbReference type="EMBL" id="KI394767">
    <property type="protein sequence ID" value="ERN01343.1"/>
    <property type="molecule type" value="Genomic_DNA"/>
</dbReference>
<evidence type="ECO:0000256" key="7">
    <source>
        <dbReference type="ARBA" id="ARBA00022777"/>
    </source>
</evidence>
<evidence type="ECO:0000256" key="8">
    <source>
        <dbReference type="ARBA" id="ARBA00022840"/>
    </source>
</evidence>
<evidence type="ECO:0000256" key="6">
    <source>
        <dbReference type="ARBA" id="ARBA00022741"/>
    </source>
</evidence>
<dbReference type="eggNOG" id="KOG1187">
    <property type="taxonomic scope" value="Eukaryota"/>
</dbReference>
<keyword evidence="5 15" id="KW-0732">Signal</keyword>
<evidence type="ECO:0000256" key="5">
    <source>
        <dbReference type="ARBA" id="ARBA00022729"/>
    </source>
</evidence>
<dbReference type="GO" id="GO:0030247">
    <property type="term" value="F:polysaccharide binding"/>
    <property type="evidence" value="ECO:0007669"/>
    <property type="project" value="InterPro"/>
</dbReference>
<feature type="region of interest" description="Disordered" evidence="13">
    <location>
        <begin position="639"/>
        <end position="666"/>
    </location>
</feature>
<dbReference type="PANTHER" id="PTHR46008:SF2">
    <property type="entry name" value="LEAF RUST 10 DISEASE-RESISTANCE LOCUS RECEPTOR-LIKE PROTEIN KINASE-LIKE 1.4"/>
    <property type="match status" value="1"/>
</dbReference>
<dbReference type="HOGENOM" id="CLU_000288_43_5_1"/>
<dbReference type="InterPro" id="IPR011009">
    <property type="entry name" value="Kinase-like_dom_sf"/>
</dbReference>
<comment type="subcellular location">
    <subcellularLocation>
        <location evidence="1">Membrane</location>
        <topology evidence="1">Single-pass membrane protein</topology>
    </subcellularLocation>
</comment>
<dbReference type="SUPFAM" id="SSF56112">
    <property type="entry name" value="Protein kinase-like (PK-like)"/>
    <property type="match status" value="1"/>
</dbReference>
<dbReference type="AlphaFoldDB" id="W1P084"/>
<feature type="compositionally biased region" description="Low complexity" evidence="13">
    <location>
        <begin position="643"/>
        <end position="655"/>
    </location>
</feature>
<dbReference type="PANTHER" id="PTHR46008">
    <property type="entry name" value="LEAF RUST 10 DISEASE-RESISTANCE LOCUS RECEPTOR-LIKE PROTEIN KINASE-LIKE 1.4"/>
    <property type="match status" value="1"/>
</dbReference>
<feature type="transmembrane region" description="Helical" evidence="14">
    <location>
        <begin position="291"/>
        <end position="312"/>
    </location>
</feature>
<dbReference type="OrthoDB" id="1918322at2759"/>
<dbReference type="GO" id="GO:0004674">
    <property type="term" value="F:protein serine/threonine kinase activity"/>
    <property type="evidence" value="ECO:0007669"/>
    <property type="project" value="UniProtKB-KW"/>
</dbReference>
<feature type="signal peptide" evidence="15">
    <location>
        <begin position="1"/>
        <end position="26"/>
    </location>
</feature>
<evidence type="ECO:0000256" key="9">
    <source>
        <dbReference type="ARBA" id="ARBA00022989"/>
    </source>
</evidence>
<dbReference type="InterPro" id="IPR000719">
    <property type="entry name" value="Prot_kinase_dom"/>
</dbReference>
<dbReference type="InterPro" id="IPR001245">
    <property type="entry name" value="Ser-Thr/Tyr_kinase_cat_dom"/>
</dbReference>
<gene>
    <name evidence="17" type="ORF">AMTR_s00002p00257930</name>
</gene>
<organism evidence="17 18">
    <name type="scientific">Amborella trichopoda</name>
    <dbReference type="NCBI Taxonomy" id="13333"/>
    <lineage>
        <taxon>Eukaryota</taxon>
        <taxon>Viridiplantae</taxon>
        <taxon>Streptophyta</taxon>
        <taxon>Embryophyta</taxon>
        <taxon>Tracheophyta</taxon>
        <taxon>Spermatophyta</taxon>
        <taxon>Magnoliopsida</taxon>
        <taxon>Amborellales</taxon>
        <taxon>Amborellaceae</taxon>
        <taxon>Amborella</taxon>
    </lineage>
</organism>
<dbReference type="Proteomes" id="UP000017836">
    <property type="component" value="Unassembled WGS sequence"/>
</dbReference>
<dbReference type="GO" id="GO:0005886">
    <property type="term" value="C:plasma membrane"/>
    <property type="evidence" value="ECO:0000318"/>
    <property type="project" value="GO_Central"/>
</dbReference>